<organism evidence="1">
    <name type="scientific">gut metagenome</name>
    <dbReference type="NCBI Taxonomy" id="749906"/>
    <lineage>
        <taxon>unclassified sequences</taxon>
        <taxon>metagenomes</taxon>
        <taxon>organismal metagenomes</taxon>
    </lineage>
</organism>
<name>J9GTJ1_9ZZZZ</name>
<protein>
    <submittedName>
        <fullName evidence="1">Uncharacterized protein</fullName>
    </submittedName>
</protein>
<sequence>MFLLVGQPTLRLTKQHLFSSKIKLFPLSRILISYLG</sequence>
<dbReference type="AlphaFoldDB" id="J9GTJ1"/>
<reference evidence="1" key="1">
    <citation type="journal article" date="2012" name="PLoS ONE">
        <title>Gene sets for utilization of primary and secondary nutrition supplies in the distal gut of endangered iberian lynx.</title>
        <authorList>
            <person name="Alcaide M."/>
            <person name="Messina E."/>
            <person name="Richter M."/>
            <person name="Bargiela R."/>
            <person name="Peplies J."/>
            <person name="Huws S.A."/>
            <person name="Newbold C.J."/>
            <person name="Golyshin P.N."/>
            <person name="Simon M.A."/>
            <person name="Lopez G."/>
            <person name="Yakimov M.M."/>
            <person name="Ferrer M."/>
        </authorList>
    </citation>
    <scope>NUCLEOTIDE SEQUENCE</scope>
</reference>
<dbReference type="EMBL" id="AMCI01002087">
    <property type="protein sequence ID" value="EJX03665.1"/>
    <property type="molecule type" value="Genomic_DNA"/>
</dbReference>
<comment type="caution">
    <text evidence="1">The sequence shown here is derived from an EMBL/GenBank/DDBJ whole genome shotgun (WGS) entry which is preliminary data.</text>
</comment>
<proteinExistence type="predicted"/>
<gene>
    <name evidence="1" type="ORF">EVA_08229</name>
</gene>
<accession>J9GTJ1</accession>
<evidence type="ECO:0000313" key="1">
    <source>
        <dbReference type="EMBL" id="EJX03665.1"/>
    </source>
</evidence>